<dbReference type="Gene3D" id="3.10.290.30">
    <property type="entry name" value="MM3350-like"/>
    <property type="match status" value="1"/>
</dbReference>
<protein>
    <submittedName>
        <fullName evidence="3">PRiA4b ORF-3-like protein</fullName>
    </submittedName>
</protein>
<dbReference type="SUPFAM" id="SSF159941">
    <property type="entry name" value="MM3350-like"/>
    <property type="match status" value="1"/>
</dbReference>
<dbReference type="AlphaFoldDB" id="A0A1I3AYE8"/>
<evidence type="ECO:0000313" key="4">
    <source>
        <dbReference type="Proteomes" id="UP000198668"/>
    </source>
</evidence>
<evidence type="ECO:0000259" key="2">
    <source>
        <dbReference type="Pfam" id="PF22016"/>
    </source>
</evidence>
<feature type="domain" description="DUF6933" evidence="2">
    <location>
        <begin position="2"/>
        <end position="159"/>
    </location>
</feature>
<dbReference type="PANTHER" id="PTHR41878:SF1">
    <property type="entry name" value="TNPR PROTEIN"/>
    <property type="match status" value="1"/>
</dbReference>
<dbReference type="PANTHER" id="PTHR41878">
    <property type="entry name" value="LEXA REPRESSOR-RELATED"/>
    <property type="match status" value="1"/>
</dbReference>
<dbReference type="InterPro" id="IPR024047">
    <property type="entry name" value="MM3350-like_sf"/>
</dbReference>
<feature type="domain" description="Plasmid pRiA4b Orf3-like" evidence="1">
    <location>
        <begin position="178"/>
        <end position="347"/>
    </location>
</feature>
<evidence type="ECO:0000313" key="3">
    <source>
        <dbReference type="EMBL" id="SFH54836.1"/>
    </source>
</evidence>
<keyword evidence="4" id="KW-1185">Reference proteome</keyword>
<proteinExistence type="predicted"/>
<gene>
    <name evidence="3" type="ORF">SAMN04489868_102105</name>
</gene>
<organism evidence="3 4">
    <name type="scientific">Pisciglobus halotolerans</name>
    <dbReference type="NCBI Taxonomy" id="745365"/>
    <lineage>
        <taxon>Bacteria</taxon>
        <taxon>Bacillati</taxon>
        <taxon>Bacillota</taxon>
        <taxon>Bacilli</taxon>
        <taxon>Lactobacillales</taxon>
        <taxon>Carnobacteriaceae</taxon>
    </lineage>
</organism>
<dbReference type="InterPro" id="IPR012912">
    <property type="entry name" value="Plasmid_pRiA4b_Orf3-like"/>
</dbReference>
<dbReference type="Pfam" id="PF22016">
    <property type="entry name" value="DUF6933"/>
    <property type="match status" value="1"/>
</dbReference>
<dbReference type="EMBL" id="FOQE01000002">
    <property type="protein sequence ID" value="SFH54836.1"/>
    <property type="molecule type" value="Genomic_DNA"/>
</dbReference>
<name>A0A1I3AYE8_9LACT</name>
<dbReference type="InterPro" id="IPR053864">
    <property type="entry name" value="DUF6933"/>
</dbReference>
<dbReference type="Pfam" id="PF07929">
    <property type="entry name" value="PRiA4_ORF3"/>
    <property type="match status" value="1"/>
</dbReference>
<reference evidence="3 4" key="1">
    <citation type="submission" date="2016-10" db="EMBL/GenBank/DDBJ databases">
        <authorList>
            <person name="de Groot N.N."/>
        </authorList>
    </citation>
    <scope>NUCLEOTIDE SEQUENCE [LARGE SCALE GENOMIC DNA]</scope>
    <source>
        <strain evidence="3 4">DSM 27630</strain>
    </source>
</reference>
<dbReference type="OrthoDB" id="9801392at2"/>
<dbReference type="RefSeq" id="WP_092090931.1">
    <property type="nucleotide sequence ID" value="NZ_FOQE01000002.1"/>
</dbReference>
<accession>A0A1I3AYE8</accession>
<sequence length="362" mass="41943">MYIQATNKLIDQLKLKPADLTVSDEESFHCWHANFFILNRRKTILLMNDATRYAVVIWGVKAKELQQIEDLIKTAIRQTFLAEGINPALVEQYLSEAGPVEFGKTKDRSMTGKLNQACDFVKNASEFIDQEQLIQTKIGVWASQYPFNDRIGGYTKPSEHLYEAFQQHDGTPVYKLPVIELTVRLEWESLNVMRQLVVPLSKTFQELHEILQAAFGWQGYHLHNFTFRGKDGFPEVEIVDDEEAFFYARGGVTMVLDTEAVLADYLPLYSAFLYTYDFGDNWEHLIEVKEIRDETAVNYPMCTKMEGQTPPEDVGGVYGYKDFLKIIQNPNDPEYEEMKEWADMQRYGEQSLKEINSRLKHL</sequence>
<dbReference type="Proteomes" id="UP000198668">
    <property type="component" value="Unassembled WGS sequence"/>
</dbReference>
<evidence type="ECO:0000259" key="1">
    <source>
        <dbReference type="Pfam" id="PF07929"/>
    </source>
</evidence>